<proteinExistence type="predicted"/>
<reference evidence="1" key="1">
    <citation type="submission" date="2021-02" db="EMBL/GenBank/DDBJ databases">
        <authorList>
            <person name="Nowell W R."/>
        </authorList>
    </citation>
    <scope>NUCLEOTIDE SEQUENCE</scope>
</reference>
<comment type="caution">
    <text evidence="1">The sequence shown here is derived from an EMBL/GenBank/DDBJ whole genome shotgun (WGS) entry which is preliminary data.</text>
</comment>
<gene>
    <name evidence="1" type="ORF">WKI299_LOCUS35369</name>
</gene>
<dbReference type="AlphaFoldDB" id="A0A816ZPG7"/>
<accession>A0A816ZPG7</accession>
<dbReference type="EMBL" id="CAJNRF010017034">
    <property type="protein sequence ID" value="CAF2218122.1"/>
    <property type="molecule type" value="Genomic_DNA"/>
</dbReference>
<organism evidence="1 2">
    <name type="scientific">Rotaria magnacalcarata</name>
    <dbReference type="NCBI Taxonomy" id="392030"/>
    <lineage>
        <taxon>Eukaryota</taxon>
        <taxon>Metazoa</taxon>
        <taxon>Spiralia</taxon>
        <taxon>Gnathifera</taxon>
        <taxon>Rotifera</taxon>
        <taxon>Eurotatoria</taxon>
        <taxon>Bdelloidea</taxon>
        <taxon>Philodinida</taxon>
        <taxon>Philodinidae</taxon>
        <taxon>Rotaria</taxon>
    </lineage>
</organism>
<protein>
    <submittedName>
        <fullName evidence="1">Uncharacterized protein</fullName>
    </submittedName>
</protein>
<evidence type="ECO:0000313" key="2">
    <source>
        <dbReference type="Proteomes" id="UP000663856"/>
    </source>
</evidence>
<feature type="non-terminal residue" evidence="1">
    <location>
        <position position="1"/>
    </location>
</feature>
<name>A0A816ZPG7_9BILA</name>
<dbReference type="Proteomes" id="UP000663856">
    <property type="component" value="Unassembled WGS sequence"/>
</dbReference>
<sequence length="51" mass="5372">ELVLVPSDTKVKYEENGGTGKSFTTAIIGVNAKGDILPPLTVYAAKSVNHQ</sequence>
<evidence type="ECO:0000313" key="1">
    <source>
        <dbReference type="EMBL" id="CAF2218122.1"/>
    </source>
</evidence>